<name>A0ABW7DIV3_9PSED</name>
<evidence type="ECO:0000313" key="1">
    <source>
        <dbReference type="EMBL" id="MFG6205754.1"/>
    </source>
</evidence>
<organism evidence="2 3">
    <name type="scientific">Pseudomonas retamae</name>
    <dbReference type="NCBI Taxonomy" id="702110"/>
    <lineage>
        <taxon>Bacteria</taxon>
        <taxon>Pseudomonadati</taxon>
        <taxon>Pseudomonadota</taxon>
        <taxon>Gammaproteobacteria</taxon>
        <taxon>Pseudomonadales</taxon>
        <taxon>Pseudomonadaceae</taxon>
        <taxon>Pseudomonas</taxon>
    </lineage>
</organism>
<dbReference type="Proteomes" id="UP001605918">
    <property type="component" value="Unassembled WGS sequence"/>
</dbReference>
<protein>
    <submittedName>
        <fullName evidence="2">Uncharacterized protein</fullName>
    </submittedName>
</protein>
<dbReference type="RefSeq" id="WP_394506945.1">
    <property type="nucleotide sequence ID" value="NZ_JBIEIL010000007.1"/>
</dbReference>
<gene>
    <name evidence="1" type="ORF">ACGSLL_15430</name>
    <name evidence="2" type="ORF">ACGSLL_25465</name>
</gene>
<proteinExistence type="predicted"/>
<evidence type="ECO:0000313" key="3">
    <source>
        <dbReference type="Proteomes" id="UP001605918"/>
    </source>
</evidence>
<keyword evidence="3" id="KW-1185">Reference proteome</keyword>
<accession>A0ABW7DIV3</accession>
<sequence>MKCNAAMTAALSMLRLPDKLSDDLASIAEEGFFQRNGCEFLNFFKSSSIAVSLDYLQDRTGYECYVNSIHIDDYVDLNWLGEALLFANRLIEHWLARSSPELLQVIVSCDEFGAMVKAHVIRAGESWLRENLDEYDDPVLLARSDSADLIELLTQLKNNGATFQQ</sequence>
<comment type="caution">
    <text evidence="2">The sequence shown here is derived from an EMBL/GenBank/DDBJ whole genome shotgun (WGS) entry which is preliminary data.</text>
</comment>
<evidence type="ECO:0000313" key="2">
    <source>
        <dbReference type="EMBL" id="MFG6207704.1"/>
    </source>
</evidence>
<reference evidence="2 3" key="1">
    <citation type="submission" date="2024-10" db="EMBL/GenBank/DDBJ databases">
        <title>Whole genome of Pseudomonas sp Strain RB5.</title>
        <authorList>
            <person name="Selami N."/>
        </authorList>
    </citation>
    <scope>NUCLEOTIDE SEQUENCE [LARGE SCALE GENOMIC DNA]</scope>
    <source>
        <strain evidence="2 3">RB5</strain>
    </source>
</reference>
<dbReference type="EMBL" id="JBIEIL010000007">
    <property type="protein sequence ID" value="MFG6205754.1"/>
    <property type="molecule type" value="Genomic_DNA"/>
</dbReference>
<dbReference type="EMBL" id="JBIEIL010000016">
    <property type="protein sequence ID" value="MFG6207704.1"/>
    <property type="molecule type" value="Genomic_DNA"/>
</dbReference>